<evidence type="ECO:0008006" key="4">
    <source>
        <dbReference type="Google" id="ProtNLM"/>
    </source>
</evidence>
<keyword evidence="1" id="KW-1133">Transmembrane helix</keyword>
<comment type="caution">
    <text evidence="2">The sequence shown here is derived from an EMBL/GenBank/DDBJ whole genome shotgun (WGS) entry which is preliminary data.</text>
</comment>
<keyword evidence="3" id="KW-1185">Reference proteome</keyword>
<gene>
    <name evidence="2" type="ORF">GCT13_36325</name>
</gene>
<dbReference type="AlphaFoldDB" id="A0A7X1NHM3"/>
<reference evidence="2 3" key="1">
    <citation type="submission" date="2019-10" db="EMBL/GenBank/DDBJ databases">
        <title>Paraburkholderia sp. isolated from nodules of Mimosa pudica from Brazilian Atlantic Forest soils.</title>
        <authorList>
            <person name="Paulitsch F."/>
            <person name="Hungria M."/>
            <person name="Dall'Agnol R."/>
        </authorList>
    </citation>
    <scope>NUCLEOTIDE SEQUENCE [LARGE SCALE GENOMIC DNA]</scope>
    <source>
        <strain evidence="2 3">CNPSo 3157</strain>
    </source>
</reference>
<sequence length="86" mass="9218">MLPPPGERSAAFASRQGLAAALPVVLAWLRPPLVFSALCMTMAVLVLAAELFNTALERLADQSVQPKTVLQERCYSSAQAPVSSEY</sequence>
<dbReference type="GO" id="GO:0016020">
    <property type="term" value="C:membrane"/>
    <property type="evidence" value="ECO:0007669"/>
    <property type="project" value="InterPro"/>
</dbReference>
<evidence type="ECO:0000256" key="1">
    <source>
        <dbReference type="SAM" id="Phobius"/>
    </source>
</evidence>
<feature type="transmembrane region" description="Helical" evidence="1">
    <location>
        <begin position="33"/>
        <end position="52"/>
    </location>
</feature>
<protein>
    <recommendedName>
        <fullName evidence="4">Diacylglycerol kinase</fullName>
    </recommendedName>
</protein>
<dbReference type="InterPro" id="IPR000829">
    <property type="entry name" value="DAGK"/>
</dbReference>
<dbReference type="Pfam" id="PF01219">
    <property type="entry name" value="DAGK_prokar"/>
    <property type="match status" value="1"/>
</dbReference>
<keyword evidence="1" id="KW-0812">Transmembrane</keyword>
<dbReference type="InterPro" id="IPR036945">
    <property type="entry name" value="DAGK_sf"/>
</dbReference>
<dbReference type="Proteomes" id="UP000484381">
    <property type="component" value="Unassembled WGS sequence"/>
</dbReference>
<proteinExistence type="predicted"/>
<evidence type="ECO:0000313" key="3">
    <source>
        <dbReference type="Proteomes" id="UP000484381"/>
    </source>
</evidence>
<dbReference type="EMBL" id="WHNP01000058">
    <property type="protein sequence ID" value="MPW22157.1"/>
    <property type="molecule type" value="Genomic_DNA"/>
</dbReference>
<accession>A0A7X1NHM3</accession>
<dbReference type="Gene3D" id="1.10.287.3610">
    <property type="match status" value="1"/>
</dbReference>
<dbReference type="GO" id="GO:0008654">
    <property type="term" value="P:phospholipid biosynthetic process"/>
    <property type="evidence" value="ECO:0007669"/>
    <property type="project" value="InterPro"/>
</dbReference>
<name>A0A7X1NHM3_9BURK</name>
<dbReference type="GO" id="GO:0016301">
    <property type="term" value="F:kinase activity"/>
    <property type="evidence" value="ECO:0007669"/>
    <property type="project" value="InterPro"/>
</dbReference>
<evidence type="ECO:0000313" key="2">
    <source>
        <dbReference type="EMBL" id="MPW22157.1"/>
    </source>
</evidence>
<organism evidence="2 3">
    <name type="scientific">Paraburkholderia franconis</name>
    <dbReference type="NCBI Taxonomy" id="2654983"/>
    <lineage>
        <taxon>Bacteria</taxon>
        <taxon>Pseudomonadati</taxon>
        <taxon>Pseudomonadota</taxon>
        <taxon>Betaproteobacteria</taxon>
        <taxon>Burkholderiales</taxon>
        <taxon>Burkholderiaceae</taxon>
        <taxon>Paraburkholderia</taxon>
    </lineage>
</organism>
<keyword evidence="1" id="KW-0472">Membrane</keyword>